<comment type="caution">
    <text evidence="2">The sequence shown here is derived from an EMBL/GenBank/DDBJ whole genome shotgun (WGS) entry which is preliminary data.</text>
</comment>
<name>A0A9X0QGI1_9BACT</name>
<proteinExistence type="predicted"/>
<dbReference type="RefSeq" id="WP_183979002.1">
    <property type="nucleotide sequence ID" value="NZ_JACHEB010000008.1"/>
</dbReference>
<dbReference type="Proteomes" id="UP000535182">
    <property type="component" value="Unassembled WGS sequence"/>
</dbReference>
<gene>
    <name evidence="2" type="ORF">HDF14_003631</name>
</gene>
<feature type="domain" description="Putative zinc-finger" evidence="1">
    <location>
        <begin position="3"/>
        <end position="37"/>
    </location>
</feature>
<dbReference type="Pfam" id="PF13490">
    <property type="entry name" value="zf-HC2"/>
    <property type="match status" value="1"/>
</dbReference>
<accession>A0A9X0QGI1</accession>
<keyword evidence="3" id="KW-1185">Reference proteome</keyword>
<protein>
    <submittedName>
        <fullName evidence="2">Anti-sigma factor RsiW</fullName>
    </submittedName>
</protein>
<organism evidence="2 3">
    <name type="scientific">Tunturiibacter gelidiferens</name>
    <dbReference type="NCBI Taxonomy" id="3069689"/>
    <lineage>
        <taxon>Bacteria</taxon>
        <taxon>Pseudomonadati</taxon>
        <taxon>Acidobacteriota</taxon>
        <taxon>Terriglobia</taxon>
        <taxon>Terriglobales</taxon>
        <taxon>Acidobacteriaceae</taxon>
        <taxon>Tunturiibacter</taxon>
    </lineage>
</organism>
<dbReference type="AlphaFoldDB" id="A0A9X0QGI1"/>
<dbReference type="EMBL" id="JACHEB010000008">
    <property type="protein sequence ID" value="MBB5330002.1"/>
    <property type="molecule type" value="Genomic_DNA"/>
</dbReference>
<reference evidence="2 3" key="1">
    <citation type="submission" date="2020-08" db="EMBL/GenBank/DDBJ databases">
        <title>Genomic Encyclopedia of Type Strains, Phase IV (KMG-V): Genome sequencing to study the core and pangenomes of soil and plant-associated prokaryotes.</title>
        <authorList>
            <person name="Whitman W."/>
        </authorList>
    </citation>
    <scope>NUCLEOTIDE SEQUENCE [LARGE SCALE GENOMIC DNA]</scope>
    <source>
        <strain evidence="2 3">X5P2</strain>
    </source>
</reference>
<evidence type="ECO:0000259" key="1">
    <source>
        <dbReference type="Pfam" id="PF13490"/>
    </source>
</evidence>
<evidence type="ECO:0000313" key="2">
    <source>
        <dbReference type="EMBL" id="MBB5330002.1"/>
    </source>
</evidence>
<dbReference type="InterPro" id="IPR027383">
    <property type="entry name" value="Znf_put"/>
</dbReference>
<sequence>MNCTDLLSHLSDYFDDQLTIELREEISEHTAGCQHCRVVLNTTHQTIEVYKGNEIYEVSPGLRERLHSAIMAKCLAVKKQA</sequence>
<evidence type="ECO:0000313" key="3">
    <source>
        <dbReference type="Proteomes" id="UP000535182"/>
    </source>
</evidence>